<evidence type="ECO:0000259" key="2">
    <source>
        <dbReference type="SMART" id="SM00014"/>
    </source>
</evidence>
<reference evidence="3 4" key="1">
    <citation type="submission" date="2017-05" db="EMBL/GenBank/DDBJ databases">
        <title>The Genome Sequence of Enterococcus sp. 8G7_MSG3316.</title>
        <authorList>
            <consortium name="The Broad Institute Genomics Platform"/>
            <consortium name="The Broad Institute Genomic Center for Infectious Diseases"/>
            <person name="Earl A."/>
            <person name="Manson A."/>
            <person name="Schwartman J."/>
            <person name="Gilmore M."/>
            <person name="Abouelleil A."/>
            <person name="Cao P."/>
            <person name="Chapman S."/>
            <person name="Cusick C."/>
            <person name="Shea T."/>
            <person name="Young S."/>
            <person name="Neafsey D."/>
            <person name="Nusbaum C."/>
            <person name="Birren B."/>
        </authorList>
    </citation>
    <scope>NUCLEOTIDE SEQUENCE [LARGE SCALE GENOMIC DNA]</scope>
    <source>
        <strain evidence="3 4">8G7_MSG3316</strain>
    </source>
</reference>
<proteinExistence type="predicted"/>
<dbReference type="RefSeq" id="WP_086274209.1">
    <property type="nucleotide sequence ID" value="NZ_NGKU01000001.1"/>
</dbReference>
<accession>A0A242A5J8</accession>
<dbReference type="CDD" id="cd03392">
    <property type="entry name" value="PAP2_like_2"/>
    <property type="match status" value="1"/>
</dbReference>
<dbReference type="PANTHER" id="PTHR14969:SF13">
    <property type="entry name" value="AT30094P"/>
    <property type="match status" value="1"/>
</dbReference>
<gene>
    <name evidence="3" type="ORF">A5886_001309</name>
</gene>
<dbReference type="InterPro" id="IPR000326">
    <property type="entry name" value="PAP2/HPO"/>
</dbReference>
<feature type="transmembrane region" description="Helical" evidence="1">
    <location>
        <begin position="138"/>
        <end position="159"/>
    </location>
</feature>
<dbReference type="Proteomes" id="UP000195043">
    <property type="component" value="Unassembled WGS sequence"/>
</dbReference>
<dbReference type="InterPro" id="IPR036938">
    <property type="entry name" value="PAP2/HPO_sf"/>
</dbReference>
<dbReference type="SMART" id="SM00014">
    <property type="entry name" value="acidPPc"/>
    <property type="match status" value="1"/>
</dbReference>
<feature type="transmembrane region" description="Helical" evidence="1">
    <location>
        <begin position="165"/>
        <end position="190"/>
    </location>
</feature>
<dbReference type="EMBL" id="NGKU01000001">
    <property type="protein sequence ID" value="OTN76232.1"/>
    <property type="molecule type" value="Genomic_DNA"/>
</dbReference>
<dbReference type="PANTHER" id="PTHR14969">
    <property type="entry name" value="SPHINGOSINE-1-PHOSPHATE PHOSPHOHYDROLASE"/>
    <property type="match status" value="1"/>
</dbReference>
<evidence type="ECO:0000313" key="3">
    <source>
        <dbReference type="EMBL" id="OTN76232.1"/>
    </source>
</evidence>
<dbReference type="Gene3D" id="1.20.144.10">
    <property type="entry name" value="Phosphatidic acid phosphatase type 2/haloperoxidase"/>
    <property type="match status" value="1"/>
</dbReference>
<feature type="domain" description="Phosphatidic acid phosphatase type 2/haloperoxidase" evidence="2">
    <location>
        <begin position="76"/>
        <end position="187"/>
    </location>
</feature>
<feature type="transmembrane region" description="Helical" evidence="1">
    <location>
        <begin position="46"/>
        <end position="70"/>
    </location>
</feature>
<keyword evidence="4" id="KW-1185">Reference proteome</keyword>
<feature type="transmembrane region" description="Helical" evidence="1">
    <location>
        <begin position="76"/>
        <end position="94"/>
    </location>
</feature>
<evidence type="ECO:0000256" key="1">
    <source>
        <dbReference type="SAM" id="Phobius"/>
    </source>
</evidence>
<protein>
    <recommendedName>
        <fullName evidence="2">Phosphatidic acid phosphatase type 2/haloperoxidase domain-containing protein</fullName>
    </recommendedName>
</protein>
<name>A0A242A5J8_9ENTE</name>
<dbReference type="STRING" id="1834191.A5886_001309"/>
<feature type="transmembrane region" description="Helical" evidence="1">
    <location>
        <begin position="6"/>
        <end position="25"/>
    </location>
</feature>
<dbReference type="AlphaFoldDB" id="A0A242A5J8"/>
<keyword evidence="1" id="KW-0812">Transmembrane</keyword>
<keyword evidence="1" id="KW-0472">Membrane</keyword>
<sequence>MVFFTVLALLGFVLFLVLIQIGILQQKEEAFAALLIKNRTPSVTRMMLFFTNLGKAAPTICIGLLLFVIPATRSTIAPQTAASIFVVSGLAFFIKKIVRRERPIDHRLVEEKDHSFPSAHAATSAALYGTLAMTIGTILPAAVFPMALFACLIAFLIGFSRVYLGIHFLTDVVGGWCLGAATAGLITLLFTHY</sequence>
<dbReference type="SUPFAM" id="SSF48317">
    <property type="entry name" value="Acid phosphatase/Vanadium-dependent haloperoxidase"/>
    <property type="match status" value="1"/>
</dbReference>
<comment type="caution">
    <text evidence="3">The sequence shown here is derived from an EMBL/GenBank/DDBJ whole genome shotgun (WGS) entry which is preliminary data.</text>
</comment>
<dbReference type="Pfam" id="PF01569">
    <property type="entry name" value="PAP2"/>
    <property type="match status" value="1"/>
</dbReference>
<evidence type="ECO:0000313" key="4">
    <source>
        <dbReference type="Proteomes" id="UP000195043"/>
    </source>
</evidence>
<dbReference type="OrthoDB" id="9789113at2"/>
<organism evidence="3 4">
    <name type="scientific">Candidatus Enterococcus testudinis</name>
    <dbReference type="NCBI Taxonomy" id="1834191"/>
    <lineage>
        <taxon>Bacteria</taxon>
        <taxon>Bacillati</taxon>
        <taxon>Bacillota</taxon>
        <taxon>Bacilli</taxon>
        <taxon>Lactobacillales</taxon>
        <taxon>Enterococcaceae</taxon>
        <taxon>Enterococcus</taxon>
    </lineage>
</organism>
<keyword evidence="1" id="KW-1133">Transmembrane helix</keyword>